<dbReference type="EMBL" id="CAUEEQ010014319">
    <property type="protein sequence ID" value="CAJ0938372.1"/>
    <property type="molecule type" value="Genomic_DNA"/>
</dbReference>
<dbReference type="Proteomes" id="UP001176940">
    <property type="component" value="Unassembled WGS sequence"/>
</dbReference>
<evidence type="ECO:0000313" key="1">
    <source>
        <dbReference type="EMBL" id="CAJ0938372.1"/>
    </source>
</evidence>
<sequence>MEFDIVEVTDDFVKIPCARHNLERLQIPVGTVAEDEWNLLYVAVTRAKKHLTITKSIENILTLAGEYSLKAELSSLILKDGPVQCALPHCRNSIPEQTVLTMRILPITYVSN</sequence>
<comment type="caution">
    <text evidence="1">The sequence shown here is derived from an EMBL/GenBank/DDBJ whole genome shotgun (WGS) entry which is preliminary data.</text>
</comment>
<keyword evidence="2" id="KW-1185">Reference proteome</keyword>
<organism evidence="1 2">
    <name type="scientific">Ranitomeya imitator</name>
    <name type="common">mimic poison frog</name>
    <dbReference type="NCBI Taxonomy" id="111125"/>
    <lineage>
        <taxon>Eukaryota</taxon>
        <taxon>Metazoa</taxon>
        <taxon>Chordata</taxon>
        <taxon>Craniata</taxon>
        <taxon>Vertebrata</taxon>
        <taxon>Euteleostomi</taxon>
        <taxon>Amphibia</taxon>
        <taxon>Batrachia</taxon>
        <taxon>Anura</taxon>
        <taxon>Neobatrachia</taxon>
        <taxon>Hyloidea</taxon>
        <taxon>Dendrobatidae</taxon>
        <taxon>Dendrobatinae</taxon>
        <taxon>Ranitomeya</taxon>
    </lineage>
</organism>
<gene>
    <name evidence="1" type="ORF">RIMI_LOCUS7522094</name>
</gene>
<evidence type="ECO:0000313" key="2">
    <source>
        <dbReference type="Proteomes" id="UP001176940"/>
    </source>
</evidence>
<accession>A0ABN9LG09</accession>
<reference evidence="1" key="1">
    <citation type="submission" date="2023-07" db="EMBL/GenBank/DDBJ databases">
        <authorList>
            <person name="Stuckert A."/>
        </authorList>
    </citation>
    <scope>NUCLEOTIDE SEQUENCE</scope>
</reference>
<dbReference type="InterPro" id="IPR027417">
    <property type="entry name" value="P-loop_NTPase"/>
</dbReference>
<proteinExistence type="predicted"/>
<name>A0ABN9LG09_9NEOB</name>
<protein>
    <recommendedName>
        <fullName evidence="3">DNA helicase</fullName>
    </recommendedName>
</protein>
<dbReference type="Gene3D" id="3.40.50.300">
    <property type="entry name" value="P-loop containing nucleotide triphosphate hydrolases"/>
    <property type="match status" value="1"/>
</dbReference>
<evidence type="ECO:0008006" key="3">
    <source>
        <dbReference type="Google" id="ProtNLM"/>
    </source>
</evidence>
<dbReference type="SUPFAM" id="SSF52540">
    <property type="entry name" value="P-loop containing nucleoside triphosphate hydrolases"/>
    <property type="match status" value="1"/>
</dbReference>